<protein>
    <submittedName>
        <fullName evidence="4">GCN5 family N-acetyltransferase</fullName>
    </submittedName>
</protein>
<dbReference type="EMBL" id="AP023354">
    <property type="protein sequence ID" value="BCJ30464.1"/>
    <property type="molecule type" value="Genomic_DNA"/>
</dbReference>
<proteinExistence type="predicted"/>
<dbReference type="Gene3D" id="3.40.630.30">
    <property type="match status" value="1"/>
</dbReference>
<evidence type="ECO:0000256" key="1">
    <source>
        <dbReference type="ARBA" id="ARBA00022679"/>
    </source>
</evidence>
<sequence length="171" mass="19070">MLIRPASADDLPILRDIEWAAGEQFTAIGMPEIAADEPASIDELERYRAAGYAWVAADPQPAAYLIAEPVDGSLHIEQVSVRPEYAHRGIGRQLIDTADAAGFPALTLTTFRDVPWNAPYYRRLGFRDLAEADETPGLRRIRRTEAEHGLDRWPRLCMRRDNPLAGGHPGR</sequence>
<evidence type="ECO:0000256" key="2">
    <source>
        <dbReference type="ARBA" id="ARBA00023315"/>
    </source>
</evidence>
<feature type="domain" description="N-acetyltransferase" evidence="3">
    <location>
        <begin position="1"/>
        <end position="145"/>
    </location>
</feature>
<dbReference type="InterPro" id="IPR016181">
    <property type="entry name" value="Acyl_CoA_acyltransferase"/>
</dbReference>
<dbReference type="InterPro" id="IPR000182">
    <property type="entry name" value="GNAT_dom"/>
</dbReference>
<dbReference type="AlphaFoldDB" id="A0A810L4Q5"/>
<dbReference type="SUPFAM" id="SSF55729">
    <property type="entry name" value="Acyl-CoA N-acyltransferases (Nat)"/>
    <property type="match status" value="1"/>
</dbReference>
<dbReference type="OrthoDB" id="572496at2"/>
<dbReference type="PANTHER" id="PTHR43800">
    <property type="entry name" value="PEPTIDYL-LYSINE N-ACETYLTRANSFERASE YJAB"/>
    <property type="match status" value="1"/>
</dbReference>
<reference evidence="4" key="1">
    <citation type="submission" date="2020-08" db="EMBL/GenBank/DDBJ databases">
        <title>Whole genome shotgun sequence of Actinocatenispora sera NBRC 101916.</title>
        <authorList>
            <person name="Komaki H."/>
            <person name="Tamura T."/>
        </authorList>
    </citation>
    <scope>NUCLEOTIDE SEQUENCE</scope>
    <source>
        <strain evidence="4">NBRC 101916</strain>
    </source>
</reference>
<keyword evidence="5" id="KW-1185">Reference proteome</keyword>
<dbReference type="Proteomes" id="UP000680750">
    <property type="component" value="Chromosome"/>
</dbReference>
<dbReference type="GO" id="GO:0016747">
    <property type="term" value="F:acyltransferase activity, transferring groups other than amino-acyl groups"/>
    <property type="evidence" value="ECO:0007669"/>
    <property type="project" value="InterPro"/>
</dbReference>
<organism evidence="4 5">
    <name type="scientific">Actinocatenispora sera</name>
    <dbReference type="NCBI Taxonomy" id="390989"/>
    <lineage>
        <taxon>Bacteria</taxon>
        <taxon>Bacillati</taxon>
        <taxon>Actinomycetota</taxon>
        <taxon>Actinomycetes</taxon>
        <taxon>Micromonosporales</taxon>
        <taxon>Micromonosporaceae</taxon>
        <taxon>Actinocatenispora</taxon>
    </lineage>
</organism>
<name>A0A810L4Q5_9ACTN</name>
<evidence type="ECO:0000313" key="4">
    <source>
        <dbReference type="EMBL" id="BCJ30464.1"/>
    </source>
</evidence>
<dbReference type="CDD" id="cd04301">
    <property type="entry name" value="NAT_SF"/>
    <property type="match status" value="1"/>
</dbReference>
<evidence type="ECO:0000259" key="3">
    <source>
        <dbReference type="PROSITE" id="PS51186"/>
    </source>
</evidence>
<keyword evidence="1" id="KW-0808">Transferase</keyword>
<accession>A0A810L4Q5</accession>
<dbReference type="PANTHER" id="PTHR43800:SF1">
    <property type="entry name" value="PEPTIDYL-LYSINE N-ACETYLTRANSFERASE YJAB"/>
    <property type="match status" value="1"/>
</dbReference>
<dbReference type="PROSITE" id="PS51186">
    <property type="entry name" value="GNAT"/>
    <property type="match status" value="1"/>
</dbReference>
<dbReference type="RefSeq" id="WP_030446025.1">
    <property type="nucleotide sequence ID" value="NZ_AP023354.1"/>
</dbReference>
<gene>
    <name evidence="4" type="ORF">Asera_45720</name>
</gene>
<evidence type="ECO:0000313" key="5">
    <source>
        <dbReference type="Proteomes" id="UP000680750"/>
    </source>
</evidence>
<keyword evidence="2" id="KW-0012">Acyltransferase</keyword>
<dbReference type="KEGG" id="aser:Asera_45720"/>
<dbReference type="Pfam" id="PF13508">
    <property type="entry name" value="Acetyltransf_7"/>
    <property type="match status" value="1"/>
</dbReference>